<protein>
    <submittedName>
        <fullName evidence="2">Phage portal protein</fullName>
    </submittedName>
</protein>
<dbReference type="AlphaFoldDB" id="A0A9P3YPH5"/>
<dbReference type="RefSeq" id="WP_003429622.1">
    <property type="nucleotide sequence ID" value="NZ_AP025558.1"/>
</dbReference>
<name>A0A9P3YPH5_CLODI</name>
<dbReference type="InterPro" id="IPR038559">
    <property type="entry name" value="XkdN-like_sf"/>
</dbReference>
<accession>A0A9P3YPH5</accession>
<organism evidence="2 3">
    <name type="scientific">Clostridioides difficile</name>
    <name type="common">Peptoclostridium difficile</name>
    <dbReference type="NCBI Taxonomy" id="1496"/>
    <lineage>
        <taxon>Bacteria</taxon>
        <taxon>Bacillati</taxon>
        <taxon>Bacillota</taxon>
        <taxon>Clostridia</taxon>
        <taxon>Peptostreptococcales</taxon>
        <taxon>Peptostreptococcaceae</taxon>
        <taxon>Clostridioides</taxon>
    </lineage>
</organism>
<dbReference type="EMBL" id="DAEQIJ010000008">
    <property type="protein sequence ID" value="HBH2620273.1"/>
    <property type="molecule type" value="Genomic_DNA"/>
</dbReference>
<reference evidence="2" key="1">
    <citation type="journal article" date="2018" name="Genome Biol.">
        <title>SKESA: strategic k-mer extension for scrupulous assemblies.</title>
        <authorList>
            <person name="Souvorov A."/>
            <person name="Agarwala R."/>
            <person name="Lipman D.J."/>
        </authorList>
    </citation>
    <scope>NUCLEOTIDE SEQUENCE</scope>
    <source>
        <strain evidence="2">Clostridioides</strain>
        <strain evidence="1">HN1000</strain>
    </source>
</reference>
<dbReference type="Proteomes" id="UP000879542">
    <property type="component" value="Unassembled WGS sequence"/>
</dbReference>
<reference evidence="2" key="2">
    <citation type="submission" date="2021-06" db="EMBL/GenBank/DDBJ databases">
        <authorList>
            <consortium name="NCBI Pathogen Detection Project"/>
        </authorList>
    </citation>
    <scope>NUCLEOTIDE SEQUENCE</scope>
    <source>
        <strain evidence="2">Clostridioides</strain>
        <strain evidence="1">HN1000</strain>
    </source>
</reference>
<evidence type="ECO:0000313" key="3">
    <source>
        <dbReference type="Proteomes" id="UP000879542"/>
    </source>
</evidence>
<dbReference type="Gene3D" id="3.30.2220.30">
    <property type="match status" value="1"/>
</dbReference>
<evidence type="ECO:0000313" key="1">
    <source>
        <dbReference type="EMBL" id="HBH1543865.1"/>
    </source>
</evidence>
<gene>
    <name evidence="1" type="ORF">KRM00_003400</name>
    <name evidence="2" type="ORF">KRQ00_002036</name>
</gene>
<dbReference type="EMBL" id="DAEPXK010000050">
    <property type="protein sequence ID" value="HBH1543865.1"/>
    <property type="molecule type" value="Genomic_DNA"/>
</dbReference>
<comment type="caution">
    <text evidence="2">The sequence shown here is derived from an EMBL/GenBank/DDBJ whole genome shotgun (WGS) entry which is preliminary data.</text>
</comment>
<sequence>MENKKEMITIEDILRRKEYFAKKSEETKQLYIPSLGGNIEIAKPDRELCIDVTEMENSIESDKYFVYEIVKKPNLKSEKLHTEFGCKDNPLDIVDVLFETGEIADIAKIAASFAGFGVVEEVEDLKN</sequence>
<dbReference type="Proteomes" id="UP000878956">
    <property type="component" value="Unassembled WGS sequence"/>
</dbReference>
<proteinExistence type="predicted"/>
<evidence type="ECO:0000313" key="2">
    <source>
        <dbReference type="EMBL" id="HBH2620273.1"/>
    </source>
</evidence>